<evidence type="ECO:0000313" key="4">
    <source>
        <dbReference type="Proteomes" id="UP000478052"/>
    </source>
</evidence>
<dbReference type="PANTHER" id="PTHR47577">
    <property type="entry name" value="THAP DOMAIN-CONTAINING PROTEIN 6"/>
    <property type="match status" value="1"/>
</dbReference>
<evidence type="ECO:0000259" key="1">
    <source>
        <dbReference type="Pfam" id="PF21788"/>
    </source>
</evidence>
<dbReference type="AlphaFoldDB" id="A0A6G0X3K7"/>
<feature type="non-terminal residue" evidence="3">
    <location>
        <position position="309"/>
    </location>
</feature>
<dbReference type="Pfam" id="PF21788">
    <property type="entry name" value="TNP-like_GBD"/>
    <property type="match status" value="1"/>
</dbReference>
<gene>
    <name evidence="3" type="ORF">FWK35_00032647</name>
</gene>
<feature type="domain" description="Transposable element P transposase-like GTP-binding insertion" evidence="1">
    <location>
        <begin position="28"/>
        <end position="82"/>
    </location>
</feature>
<feature type="domain" description="Transposable element P transposase-like RNase H C-terminal" evidence="2">
    <location>
        <begin position="152"/>
        <end position="186"/>
    </location>
</feature>
<accession>A0A6G0X3K7</accession>
<dbReference type="Pfam" id="PF21789">
    <property type="entry name" value="TNP-like_RNaseH_C"/>
    <property type="match status" value="1"/>
</dbReference>
<proteinExistence type="predicted"/>
<protein>
    <recommendedName>
        <fullName evidence="5">THAP-type domain-containing protein</fullName>
    </recommendedName>
</protein>
<keyword evidence="4" id="KW-1185">Reference proteome</keyword>
<dbReference type="InterPro" id="IPR048366">
    <property type="entry name" value="TNP-like_GBD"/>
</dbReference>
<organism evidence="3 4">
    <name type="scientific">Aphis craccivora</name>
    <name type="common">Cowpea aphid</name>
    <dbReference type="NCBI Taxonomy" id="307492"/>
    <lineage>
        <taxon>Eukaryota</taxon>
        <taxon>Metazoa</taxon>
        <taxon>Ecdysozoa</taxon>
        <taxon>Arthropoda</taxon>
        <taxon>Hexapoda</taxon>
        <taxon>Insecta</taxon>
        <taxon>Pterygota</taxon>
        <taxon>Neoptera</taxon>
        <taxon>Paraneoptera</taxon>
        <taxon>Hemiptera</taxon>
        <taxon>Sternorrhyncha</taxon>
        <taxon>Aphidomorpha</taxon>
        <taxon>Aphidoidea</taxon>
        <taxon>Aphididae</taxon>
        <taxon>Aphidini</taxon>
        <taxon>Aphis</taxon>
        <taxon>Aphis</taxon>
    </lineage>
</organism>
<reference evidence="3 4" key="1">
    <citation type="submission" date="2019-08" db="EMBL/GenBank/DDBJ databases">
        <title>Whole genome of Aphis craccivora.</title>
        <authorList>
            <person name="Voronova N.V."/>
            <person name="Shulinski R.S."/>
            <person name="Bandarenka Y.V."/>
            <person name="Zhorov D.G."/>
            <person name="Warner D."/>
        </authorList>
    </citation>
    <scope>NUCLEOTIDE SEQUENCE [LARGE SCALE GENOMIC DNA]</scope>
    <source>
        <strain evidence="3">180601</strain>
        <tissue evidence="3">Whole Body</tissue>
    </source>
</reference>
<dbReference type="Proteomes" id="UP000478052">
    <property type="component" value="Unassembled WGS sequence"/>
</dbReference>
<name>A0A6G0X3K7_APHCR</name>
<dbReference type="OrthoDB" id="6630489at2759"/>
<evidence type="ECO:0008006" key="5">
    <source>
        <dbReference type="Google" id="ProtNLM"/>
    </source>
</evidence>
<evidence type="ECO:0000313" key="3">
    <source>
        <dbReference type="EMBL" id="KAF0734368.1"/>
    </source>
</evidence>
<dbReference type="PANTHER" id="PTHR47577:SF2">
    <property type="entry name" value="THAP DOMAIN CONTAINING 9"/>
    <property type="match status" value="1"/>
</dbReference>
<sequence>MRPEYWLRRRAPREGVTSYHKHCLSISRYNVKQLCYLQEKEGCHLANKLRKSHILFFKQKMKVKLATQLLSESVADALKFWVRYIEDIKLFTNHFYNYIKILKILENDGNFMPVLQSKRKTGFIGFIVSLHSLLQLYSTLIEPNKLTHIKAYKLSQDHLELFFCSIRSHGGFNNNSTVRQFRSAYKKLVIRTTHMKQFNTGNCIPLEDIDILHYSSSDLVTILNNNSTNINSDDVVEEENLQNINSFIMDHDYIMSHSNYSFSQFSKGIIIYIAGFVVYKLTNTLKCDTCNYALCATDKECFLNSLITL</sequence>
<dbReference type="InterPro" id="IPR048367">
    <property type="entry name" value="TNP-like_RNaseH_C"/>
</dbReference>
<comment type="caution">
    <text evidence="3">The sequence shown here is derived from an EMBL/GenBank/DDBJ whole genome shotgun (WGS) entry which is preliminary data.</text>
</comment>
<dbReference type="EMBL" id="VUJU01008193">
    <property type="protein sequence ID" value="KAF0734368.1"/>
    <property type="molecule type" value="Genomic_DNA"/>
</dbReference>
<evidence type="ECO:0000259" key="2">
    <source>
        <dbReference type="Pfam" id="PF21789"/>
    </source>
</evidence>